<evidence type="ECO:0000259" key="3">
    <source>
        <dbReference type="Pfam" id="PF09186"/>
    </source>
</evidence>
<accession>A0A1L9B2M6</accession>
<organism evidence="4 5">
    <name type="scientific">Cystobacter ferrugineus</name>
    <dbReference type="NCBI Taxonomy" id="83449"/>
    <lineage>
        <taxon>Bacteria</taxon>
        <taxon>Pseudomonadati</taxon>
        <taxon>Myxococcota</taxon>
        <taxon>Myxococcia</taxon>
        <taxon>Myxococcales</taxon>
        <taxon>Cystobacterineae</taxon>
        <taxon>Archangiaceae</taxon>
        <taxon>Cystobacter</taxon>
    </lineage>
</organism>
<dbReference type="InterPro" id="IPR015269">
    <property type="entry name" value="UPF0029_Impact_C"/>
</dbReference>
<name>A0A1L9B2M6_9BACT</name>
<dbReference type="Pfam" id="PF09186">
    <property type="entry name" value="DUF1949"/>
    <property type="match status" value="1"/>
</dbReference>
<dbReference type="InterPro" id="IPR020569">
    <property type="entry name" value="UPF0029_Impact_CS"/>
</dbReference>
<evidence type="ECO:0000313" key="5">
    <source>
        <dbReference type="Proteomes" id="UP000182229"/>
    </source>
</evidence>
<dbReference type="InterPro" id="IPR023582">
    <property type="entry name" value="Impact"/>
</dbReference>
<feature type="domain" description="UPF0029" evidence="3">
    <location>
        <begin position="143"/>
        <end position="197"/>
    </location>
</feature>
<dbReference type="PROSITE" id="PS00910">
    <property type="entry name" value="UPF0029"/>
    <property type="match status" value="1"/>
</dbReference>
<dbReference type="InterPro" id="IPR020568">
    <property type="entry name" value="Ribosomal_Su5_D2-typ_SF"/>
</dbReference>
<dbReference type="AlphaFoldDB" id="A0A1L9B2M6"/>
<keyword evidence="5" id="KW-1185">Reference proteome</keyword>
<comment type="similarity">
    <text evidence="1">Belongs to the IMPACT family.</text>
</comment>
<dbReference type="STRING" id="83449.BON30_32205"/>
<dbReference type="NCBIfam" id="TIGR00257">
    <property type="entry name" value="IMPACT_YIGZ"/>
    <property type="match status" value="1"/>
</dbReference>
<dbReference type="PANTHER" id="PTHR16301">
    <property type="entry name" value="IMPACT-RELATED"/>
    <property type="match status" value="1"/>
</dbReference>
<evidence type="ECO:0000313" key="4">
    <source>
        <dbReference type="EMBL" id="OJH36433.1"/>
    </source>
</evidence>
<evidence type="ECO:0000259" key="2">
    <source>
        <dbReference type="Pfam" id="PF01205"/>
    </source>
</evidence>
<dbReference type="Gene3D" id="3.30.230.30">
    <property type="entry name" value="Impact, N-terminal domain"/>
    <property type="match status" value="1"/>
</dbReference>
<dbReference type="InterPro" id="IPR015796">
    <property type="entry name" value="Impact_YigZ-like"/>
</dbReference>
<protein>
    <submittedName>
        <fullName evidence="4">YigZ family protein</fullName>
    </submittedName>
</protein>
<sequence>MEAKRYLVPARVHRVEQELQKSRFLTTAAPAPTVEEARAFIARVREEFPDATHNCWAYVAGPPGSTAQVGMSDDGEPHGTAGRPMLNALLHGGVGEVAVVVTRYFGGTLLGKGGLVRAYTGCVQQALESLPTLERVPKARLAIEIEYASVDGLRRMLPAHEAELVSEEYAATVGYQLLLPLSRLEAFHKALLDLTLGEVLIEVLEPRQ</sequence>
<reference evidence="5" key="1">
    <citation type="submission" date="2016-11" db="EMBL/GenBank/DDBJ databases">
        <authorList>
            <person name="Shukria A."/>
            <person name="Stevens D.C."/>
        </authorList>
    </citation>
    <scope>NUCLEOTIDE SEQUENCE [LARGE SCALE GENOMIC DNA]</scope>
    <source>
        <strain evidence="5">Cbfe23</strain>
    </source>
</reference>
<feature type="domain" description="Impact N-terminal" evidence="2">
    <location>
        <begin position="20"/>
        <end position="127"/>
    </location>
</feature>
<dbReference type="Pfam" id="PF01205">
    <property type="entry name" value="Impact_N"/>
    <property type="match status" value="1"/>
</dbReference>
<dbReference type="RefSeq" id="WP_071902319.1">
    <property type="nucleotide sequence ID" value="NZ_MPIN01000010.1"/>
</dbReference>
<dbReference type="PANTHER" id="PTHR16301:SF20">
    <property type="entry name" value="IMPACT FAMILY MEMBER YIGZ"/>
    <property type="match status" value="1"/>
</dbReference>
<gene>
    <name evidence="4" type="ORF">BON30_32205</name>
</gene>
<dbReference type="Gene3D" id="3.30.70.240">
    <property type="match status" value="1"/>
</dbReference>
<dbReference type="SUPFAM" id="SSF54211">
    <property type="entry name" value="Ribosomal protein S5 domain 2-like"/>
    <property type="match status" value="1"/>
</dbReference>
<dbReference type="Proteomes" id="UP000182229">
    <property type="component" value="Unassembled WGS sequence"/>
</dbReference>
<dbReference type="GO" id="GO:0005737">
    <property type="term" value="C:cytoplasm"/>
    <property type="evidence" value="ECO:0007669"/>
    <property type="project" value="TreeGrafter"/>
</dbReference>
<dbReference type="InterPro" id="IPR001498">
    <property type="entry name" value="Impact_N"/>
</dbReference>
<dbReference type="InterPro" id="IPR035647">
    <property type="entry name" value="EFG_III/V"/>
</dbReference>
<comment type="caution">
    <text evidence="4">The sequence shown here is derived from an EMBL/GenBank/DDBJ whole genome shotgun (WGS) entry which is preliminary data.</text>
</comment>
<dbReference type="GO" id="GO:0006446">
    <property type="term" value="P:regulation of translational initiation"/>
    <property type="evidence" value="ECO:0007669"/>
    <property type="project" value="TreeGrafter"/>
</dbReference>
<reference evidence="4 5" key="2">
    <citation type="submission" date="2016-12" db="EMBL/GenBank/DDBJ databases">
        <title>Draft Genome Sequence of Cystobacter ferrugineus Strain Cbfe23.</title>
        <authorList>
            <person name="Akbar S."/>
            <person name="Dowd S.E."/>
            <person name="Stevens D.C."/>
        </authorList>
    </citation>
    <scope>NUCLEOTIDE SEQUENCE [LARGE SCALE GENOMIC DNA]</scope>
    <source>
        <strain evidence="4 5">Cbfe23</strain>
    </source>
</reference>
<dbReference type="SUPFAM" id="SSF54980">
    <property type="entry name" value="EF-G C-terminal domain-like"/>
    <property type="match status" value="1"/>
</dbReference>
<dbReference type="OrthoDB" id="9813771at2"/>
<proteinExistence type="inferred from homology"/>
<dbReference type="EMBL" id="MPIN01000010">
    <property type="protein sequence ID" value="OJH36433.1"/>
    <property type="molecule type" value="Genomic_DNA"/>
</dbReference>
<evidence type="ECO:0000256" key="1">
    <source>
        <dbReference type="ARBA" id="ARBA00007665"/>
    </source>
</evidence>
<dbReference type="InterPro" id="IPR036956">
    <property type="entry name" value="Impact_N_sf"/>
</dbReference>